<evidence type="ECO:0000256" key="1">
    <source>
        <dbReference type="ARBA" id="ARBA00004613"/>
    </source>
</evidence>
<feature type="compositionally biased region" description="Pro residues" evidence="5">
    <location>
        <begin position="769"/>
        <end position="783"/>
    </location>
</feature>
<accession>A0A388LP27</accession>
<dbReference type="OrthoDB" id="412680at2759"/>
<organism evidence="7 8">
    <name type="scientific">Chara braunii</name>
    <name type="common">Braun's stonewort</name>
    <dbReference type="NCBI Taxonomy" id="69332"/>
    <lineage>
        <taxon>Eukaryota</taxon>
        <taxon>Viridiplantae</taxon>
        <taxon>Streptophyta</taxon>
        <taxon>Charophyceae</taxon>
        <taxon>Charales</taxon>
        <taxon>Characeae</taxon>
        <taxon>Chara</taxon>
    </lineage>
</organism>
<proteinExistence type="predicted"/>
<feature type="compositionally biased region" description="Basic and acidic residues" evidence="5">
    <location>
        <begin position="403"/>
        <end position="449"/>
    </location>
</feature>
<evidence type="ECO:0000256" key="6">
    <source>
        <dbReference type="SAM" id="Phobius"/>
    </source>
</evidence>
<dbReference type="SUPFAM" id="SSF82895">
    <property type="entry name" value="TSP-1 type 1 repeat"/>
    <property type="match status" value="1"/>
</dbReference>
<evidence type="ECO:0000256" key="4">
    <source>
        <dbReference type="ARBA" id="ARBA00022737"/>
    </source>
</evidence>
<evidence type="ECO:0000256" key="5">
    <source>
        <dbReference type="SAM" id="MobiDB-lite"/>
    </source>
</evidence>
<comment type="caution">
    <text evidence="7">The sequence shown here is derived from an EMBL/GenBank/DDBJ whole genome shotgun (WGS) entry which is preliminary data.</text>
</comment>
<keyword evidence="6" id="KW-0472">Membrane</keyword>
<evidence type="ECO:0000313" key="8">
    <source>
        <dbReference type="Proteomes" id="UP000265515"/>
    </source>
</evidence>
<dbReference type="SMART" id="SM00209">
    <property type="entry name" value="TSP1"/>
    <property type="match status" value="1"/>
</dbReference>
<feature type="compositionally biased region" description="Gly residues" evidence="5">
    <location>
        <begin position="386"/>
        <end position="399"/>
    </location>
</feature>
<feature type="compositionally biased region" description="Basic and acidic residues" evidence="5">
    <location>
        <begin position="329"/>
        <end position="358"/>
    </location>
</feature>
<dbReference type="GO" id="GO:0005576">
    <property type="term" value="C:extracellular region"/>
    <property type="evidence" value="ECO:0007669"/>
    <property type="project" value="UniProtKB-SubCell"/>
</dbReference>
<evidence type="ECO:0000256" key="2">
    <source>
        <dbReference type="ARBA" id="ARBA00022525"/>
    </source>
</evidence>
<dbReference type="FunFam" id="2.20.100.10:FF:000005">
    <property type="entry name" value="ADAM metallopeptidase with thrombospondin type 1 motif 9"/>
    <property type="match status" value="1"/>
</dbReference>
<dbReference type="EMBL" id="BFEA01000458">
    <property type="protein sequence ID" value="GBG83962.1"/>
    <property type="molecule type" value="Genomic_DNA"/>
</dbReference>
<comment type="subcellular location">
    <subcellularLocation>
        <location evidence="1">Secreted</location>
    </subcellularLocation>
</comment>
<name>A0A388LP27_CHABU</name>
<feature type="region of interest" description="Disordered" evidence="5">
    <location>
        <begin position="756"/>
        <end position="793"/>
    </location>
</feature>
<evidence type="ECO:0000256" key="3">
    <source>
        <dbReference type="ARBA" id="ARBA00022729"/>
    </source>
</evidence>
<dbReference type="STRING" id="69332.A0A388LP27"/>
<feature type="compositionally biased region" description="Basic and acidic residues" evidence="5">
    <location>
        <begin position="206"/>
        <end position="244"/>
    </location>
</feature>
<feature type="transmembrane region" description="Helical" evidence="6">
    <location>
        <begin position="804"/>
        <end position="829"/>
    </location>
</feature>
<dbReference type="AlphaFoldDB" id="A0A388LP27"/>
<dbReference type="InterPro" id="IPR036383">
    <property type="entry name" value="TSP1_rpt_sf"/>
</dbReference>
<keyword evidence="2" id="KW-0964">Secreted</keyword>
<feature type="compositionally biased region" description="Basic and acidic residues" evidence="5">
    <location>
        <begin position="128"/>
        <end position="144"/>
    </location>
</feature>
<feature type="compositionally biased region" description="Gly residues" evidence="5">
    <location>
        <begin position="274"/>
        <end position="287"/>
    </location>
</feature>
<dbReference type="Gene3D" id="2.20.100.10">
    <property type="entry name" value="Thrombospondin type-1 (TSP1) repeat"/>
    <property type="match status" value="1"/>
</dbReference>
<dbReference type="InterPro" id="IPR000884">
    <property type="entry name" value="TSP1_rpt"/>
</dbReference>
<evidence type="ECO:0000313" key="7">
    <source>
        <dbReference type="EMBL" id="GBG83962.1"/>
    </source>
</evidence>
<feature type="compositionally biased region" description="Basic and acidic residues" evidence="5">
    <location>
        <begin position="156"/>
        <end position="183"/>
    </location>
</feature>
<keyword evidence="6" id="KW-1133">Transmembrane helix</keyword>
<gene>
    <name evidence="7" type="ORF">CBR_g37834</name>
</gene>
<feature type="region of interest" description="Disordered" evidence="5">
    <location>
        <begin position="123"/>
        <end position="485"/>
    </location>
</feature>
<dbReference type="Gramene" id="GBG83962">
    <property type="protein sequence ID" value="GBG83962"/>
    <property type="gene ID" value="CBR_g37834"/>
</dbReference>
<keyword evidence="3" id="KW-0732">Signal</keyword>
<keyword evidence="4" id="KW-0677">Repeat</keyword>
<sequence>MLFSSAVKFPGVGTGISVGPVLEIRKYRDWIVIEIGGRCNGQGGGGGGGGGGGATTLKHAVFVRSGATFQEARLQIVAQKVWCDPFVFLIEKGGRSCRVTPTPWGEGDTVCCKWEWGKWGKCNGKGGGGKDRKAERGGGREGRRGGGGGGGGGGEAGKDQGGGKKDREEGGGGKKRREDEKEGGGNGSAAEEHGEANQGGKKQKGGGKEKEGGGGGKAGKDQGGGKKDGDDGVGKKKHEEEKDGGGNAPPGDERGEANQGGKKQKGGGKEKEGGGGGKGGKDQGGGGGKKDGDNCGGKKKHEEEKDGGGGGKKKHEEEKDGGGKNGPPGEERGGGNQEGKKERIGGKEKEEGGGKGGKDQGGGGGKKDGDTGGGKKKRHEDEKDGGGSAPPGEENGGVNGNQEVRKQKGGGKEKEAGGGKAGKDQGGGGRKDGDDGGGKKKRHEDEKDGGGSNDPPFAAEENDGGGGNQGGKTPKPEKASKSCHPWGESKCRADHPCHTLCKGHCAHPRTPIVCGNRQRYWEIIADSLREKLRQENRSDRFHIVFRPEVKVYCDYCGTERPVGPGESLCRGCQGGRGGGSGARMAGHVGLTMIASVLLSVFFGVHEVLAVPTPEQCYWSQQCTFSIFDGCGLGRTAVAKSDDCNGACEVCPFFTSRFRCCVHSAPEEGSKACSRCPSASKTGTDDLWVCCADCSEATIVDADQLTGYCASGAILRSERKTKFHWEAREWSSCSAKCGTGVRRRKVHCLQGVPGQAGKVVDDSRCSANEPAPPKEQPCEGPPCPASKGSEKVSSGKHRHHRHMSAWMIVLIVFASVLTVAGASYGSFVLYQKRKQQSEHGFVYVMLEGYS</sequence>
<keyword evidence="8" id="KW-1185">Reference proteome</keyword>
<reference evidence="7 8" key="1">
    <citation type="journal article" date="2018" name="Cell">
        <title>The Chara Genome: Secondary Complexity and Implications for Plant Terrestrialization.</title>
        <authorList>
            <person name="Nishiyama T."/>
            <person name="Sakayama H."/>
            <person name="Vries J.D."/>
            <person name="Buschmann H."/>
            <person name="Saint-Marcoux D."/>
            <person name="Ullrich K.K."/>
            <person name="Haas F.B."/>
            <person name="Vanderstraeten L."/>
            <person name="Becker D."/>
            <person name="Lang D."/>
            <person name="Vosolsobe S."/>
            <person name="Rombauts S."/>
            <person name="Wilhelmsson P.K.I."/>
            <person name="Janitza P."/>
            <person name="Kern R."/>
            <person name="Heyl A."/>
            <person name="Rumpler F."/>
            <person name="Villalobos L.I.A.C."/>
            <person name="Clay J.M."/>
            <person name="Skokan R."/>
            <person name="Toyoda A."/>
            <person name="Suzuki Y."/>
            <person name="Kagoshima H."/>
            <person name="Schijlen E."/>
            <person name="Tajeshwar N."/>
            <person name="Catarino B."/>
            <person name="Hetherington A.J."/>
            <person name="Saltykova A."/>
            <person name="Bonnot C."/>
            <person name="Breuninger H."/>
            <person name="Symeonidi A."/>
            <person name="Radhakrishnan G.V."/>
            <person name="Van Nieuwerburgh F."/>
            <person name="Deforce D."/>
            <person name="Chang C."/>
            <person name="Karol K.G."/>
            <person name="Hedrich R."/>
            <person name="Ulvskov P."/>
            <person name="Glockner G."/>
            <person name="Delwiche C.F."/>
            <person name="Petrasek J."/>
            <person name="Van de Peer Y."/>
            <person name="Friml J."/>
            <person name="Beilby M."/>
            <person name="Dolan L."/>
            <person name="Kohara Y."/>
            <person name="Sugano S."/>
            <person name="Fujiyama A."/>
            <person name="Delaux P.-M."/>
            <person name="Quint M."/>
            <person name="TheiBen G."/>
            <person name="Hagemann M."/>
            <person name="Harholt J."/>
            <person name="Dunand C."/>
            <person name="Zachgo S."/>
            <person name="Langdale J."/>
            <person name="Maumus F."/>
            <person name="Straeten D.V.D."/>
            <person name="Gould S.B."/>
            <person name="Rensing S.A."/>
        </authorList>
    </citation>
    <scope>NUCLEOTIDE SEQUENCE [LARGE SCALE GENOMIC DNA]</scope>
    <source>
        <strain evidence="7 8">S276</strain>
    </source>
</reference>
<keyword evidence="6" id="KW-0812">Transmembrane</keyword>
<dbReference type="Proteomes" id="UP000265515">
    <property type="component" value="Unassembled WGS sequence"/>
</dbReference>
<feature type="compositionally biased region" description="Gly residues" evidence="5">
    <location>
        <begin position="145"/>
        <end position="155"/>
    </location>
</feature>
<protein>
    <submittedName>
        <fullName evidence="7">Uncharacterized protein</fullName>
    </submittedName>
</protein>
<dbReference type="PROSITE" id="PS50092">
    <property type="entry name" value="TSP1"/>
    <property type="match status" value="1"/>
</dbReference>
<dbReference type="Pfam" id="PF19030">
    <property type="entry name" value="TSP1_ADAMTS"/>
    <property type="match status" value="1"/>
</dbReference>